<dbReference type="OrthoDB" id="294295at2759"/>
<organism evidence="2 3">
    <name type="scientific">Zostera marina</name>
    <name type="common">Eelgrass</name>
    <dbReference type="NCBI Taxonomy" id="29655"/>
    <lineage>
        <taxon>Eukaryota</taxon>
        <taxon>Viridiplantae</taxon>
        <taxon>Streptophyta</taxon>
        <taxon>Embryophyta</taxon>
        <taxon>Tracheophyta</taxon>
        <taxon>Spermatophyta</taxon>
        <taxon>Magnoliopsida</taxon>
        <taxon>Liliopsida</taxon>
        <taxon>Zosteraceae</taxon>
        <taxon>Zostera</taxon>
    </lineage>
</organism>
<protein>
    <submittedName>
        <fullName evidence="2">Short-chain dehydrogenase reductase 1</fullName>
    </submittedName>
</protein>
<gene>
    <name evidence="2" type="ORF">ZOSMA_408G00090</name>
</gene>
<dbReference type="Pfam" id="PF13561">
    <property type="entry name" value="adh_short_C2"/>
    <property type="match status" value="1"/>
</dbReference>
<dbReference type="AlphaFoldDB" id="A0A0K9P3A9"/>
<dbReference type="Proteomes" id="UP000036987">
    <property type="component" value="Unassembled WGS sequence"/>
</dbReference>
<dbReference type="STRING" id="29655.A0A0K9P3A9"/>
<proteinExistence type="inferred from homology"/>
<comment type="caution">
    <text evidence="2">The sequence shown here is derived from an EMBL/GenBank/DDBJ whole genome shotgun (WGS) entry which is preliminary data.</text>
</comment>
<dbReference type="EMBL" id="LFYR01001233">
    <property type="protein sequence ID" value="KMZ63468.1"/>
    <property type="molecule type" value="Genomic_DNA"/>
</dbReference>
<dbReference type="InterPro" id="IPR002347">
    <property type="entry name" value="SDR_fam"/>
</dbReference>
<name>A0A0K9P3A9_ZOSMR</name>
<dbReference type="GO" id="GO:0009688">
    <property type="term" value="P:abscisic acid biosynthetic process"/>
    <property type="evidence" value="ECO:0000318"/>
    <property type="project" value="GO_Central"/>
</dbReference>
<evidence type="ECO:0000313" key="3">
    <source>
        <dbReference type="Proteomes" id="UP000036987"/>
    </source>
</evidence>
<accession>A0A0K9P3A9</accession>
<dbReference type="PRINTS" id="PR00081">
    <property type="entry name" value="GDHRDH"/>
</dbReference>
<dbReference type="FunFam" id="3.40.50.720:FF:000084">
    <property type="entry name" value="Short-chain dehydrogenase reductase"/>
    <property type="match status" value="1"/>
</dbReference>
<dbReference type="SUPFAM" id="SSF51735">
    <property type="entry name" value="NAD(P)-binding Rossmann-fold domains"/>
    <property type="match status" value="1"/>
</dbReference>
<dbReference type="PRINTS" id="PR00080">
    <property type="entry name" value="SDRFAMILY"/>
</dbReference>
<keyword evidence="3" id="KW-1185">Reference proteome</keyword>
<dbReference type="InterPro" id="IPR020904">
    <property type="entry name" value="Sc_DH/Rdtase_CS"/>
</dbReference>
<dbReference type="PANTHER" id="PTHR42820:SF1">
    <property type="entry name" value="SHORT-CHAIN DEHYDROGENASE_REDUCTASE FAMILY PROTEIN"/>
    <property type="match status" value="1"/>
</dbReference>
<dbReference type="GO" id="GO:0005829">
    <property type="term" value="C:cytosol"/>
    <property type="evidence" value="ECO:0000318"/>
    <property type="project" value="GO_Central"/>
</dbReference>
<dbReference type="PANTHER" id="PTHR42820">
    <property type="entry name" value="SHORT-CHAIN DEHYDROGENASE REDUCTASE"/>
    <property type="match status" value="1"/>
</dbReference>
<dbReference type="InterPro" id="IPR036291">
    <property type="entry name" value="NAD(P)-bd_dom_sf"/>
</dbReference>
<sequence>MSSSTSASPPSLSGRLEGKVALITGGASGIGESIARLFIKEGSKICIIDTEDSSIGKTLCADLGGDAHAQYIHGDVTIERDVQQAVDLTVAKFGGLDVMVNNAGISGPNITDIREYNMTDFNKVFDVNVNGVFLGIKHAARIMIPRRKGSIISIASVASKVGGLGSHGYAGSKHAVVGLTKNVAAEMGQHGVRVNCVSPYAIPTKLLFDYRPDLLNSSTEVLEDYKTALIKFTETCANLKGVSLSSKDVAQAVLFLACDESKYVSGLNLTVDGGFTSVNHTLQHFIPSHN</sequence>
<evidence type="ECO:0000256" key="1">
    <source>
        <dbReference type="ARBA" id="ARBA00006484"/>
    </source>
</evidence>
<dbReference type="GO" id="GO:0010301">
    <property type="term" value="F:xanthoxin dehydrogenase (NAD+) activity"/>
    <property type="evidence" value="ECO:0000318"/>
    <property type="project" value="GO_Central"/>
</dbReference>
<dbReference type="Gene3D" id="3.40.50.720">
    <property type="entry name" value="NAD(P)-binding Rossmann-like Domain"/>
    <property type="match status" value="1"/>
</dbReference>
<evidence type="ECO:0000313" key="2">
    <source>
        <dbReference type="EMBL" id="KMZ63468.1"/>
    </source>
</evidence>
<dbReference type="OMA" id="YMTGTDF"/>
<comment type="similarity">
    <text evidence="1">Belongs to the short-chain dehydrogenases/reductases (SDR) family.</text>
</comment>
<reference evidence="3" key="1">
    <citation type="journal article" date="2016" name="Nature">
        <title>The genome of the seagrass Zostera marina reveals angiosperm adaptation to the sea.</title>
        <authorList>
            <person name="Olsen J.L."/>
            <person name="Rouze P."/>
            <person name="Verhelst B."/>
            <person name="Lin Y.-C."/>
            <person name="Bayer T."/>
            <person name="Collen J."/>
            <person name="Dattolo E."/>
            <person name="De Paoli E."/>
            <person name="Dittami S."/>
            <person name="Maumus F."/>
            <person name="Michel G."/>
            <person name="Kersting A."/>
            <person name="Lauritano C."/>
            <person name="Lohaus R."/>
            <person name="Toepel M."/>
            <person name="Tonon T."/>
            <person name="Vanneste K."/>
            <person name="Amirebrahimi M."/>
            <person name="Brakel J."/>
            <person name="Bostroem C."/>
            <person name="Chovatia M."/>
            <person name="Grimwood J."/>
            <person name="Jenkins J.W."/>
            <person name="Jueterbock A."/>
            <person name="Mraz A."/>
            <person name="Stam W.T."/>
            <person name="Tice H."/>
            <person name="Bornberg-Bauer E."/>
            <person name="Green P.J."/>
            <person name="Pearson G.A."/>
            <person name="Procaccini G."/>
            <person name="Duarte C.M."/>
            <person name="Schmutz J."/>
            <person name="Reusch T.B.H."/>
            <person name="Van de Peer Y."/>
        </authorList>
    </citation>
    <scope>NUCLEOTIDE SEQUENCE [LARGE SCALE GENOMIC DNA]</scope>
    <source>
        <strain evidence="3">cv. Finnish</strain>
    </source>
</reference>
<dbReference type="PROSITE" id="PS00061">
    <property type="entry name" value="ADH_SHORT"/>
    <property type="match status" value="1"/>
</dbReference>